<keyword evidence="8" id="KW-1185">Reference proteome</keyword>
<evidence type="ECO:0000256" key="4">
    <source>
        <dbReference type="ARBA" id="ARBA00023180"/>
    </source>
</evidence>
<evidence type="ECO:0000256" key="3">
    <source>
        <dbReference type="ARBA" id="ARBA00022900"/>
    </source>
</evidence>
<dbReference type="CDD" id="cd19577">
    <property type="entry name" value="serpinJ_IRS-2-like"/>
    <property type="match status" value="1"/>
</dbReference>
<keyword evidence="2" id="KW-0646">Protease inhibitor</keyword>
<dbReference type="GO" id="GO:0005615">
    <property type="term" value="C:extracellular space"/>
    <property type="evidence" value="ECO:0007669"/>
    <property type="project" value="InterPro"/>
</dbReference>
<feature type="domain" description="Serpin" evidence="7">
    <location>
        <begin position="362"/>
        <end position="730"/>
    </location>
</feature>
<proteinExistence type="inferred from homology"/>
<reference evidence="9" key="1">
    <citation type="submission" date="2025-08" db="UniProtKB">
        <authorList>
            <consortium name="RefSeq"/>
        </authorList>
    </citation>
    <scope>IDENTIFICATION</scope>
    <source>
        <strain evidence="9">Airmid</strain>
    </source>
</reference>
<comment type="similarity">
    <text evidence="1 5">Belongs to the serpin family.</text>
</comment>
<dbReference type="Pfam" id="PF00079">
    <property type="entry name" value="Serpin"/>
    <property type="match status" value="2"/>
</dbReference>
<dbReference type="Proteomes" id="UP000515146">
    <property type="component" value="Unplaced"/>
</dbReference>
<dbReference type="InterPro" id="IPR036186">
    <property type="entry name" value="Serpin_sf"/>
</dbReference>
<dbReference type="GO" id="GO:0004867">
    <property type="term" value="F:serine-type endopeptidase inhibitor activity"/>
    <property type="evidence" value="ECO:0007669"/>
    <property type="project" value="UniProtKB-KW"/>
</dbReference>
<keyword evidence="3" id="KW-0722">Serine protease inhibitor</keyword>
<dbReference type="InParanoid" id="A0A6P6Y627"/>
<evidence type="ECO:0000259" key="7">
    <source>
        <dbReference type="SMART" id="SM00093"/>
    </source>
</evidence>
<evidence type="ECO:0000256" key="6">
    <source>
        <dbReference type="SAM" id="SignalP"/>
    </source>
</evidence>
<accession>A0A6P6Y627</accession>
<dbReference type="PROSITE" id="PS00284">
    <property type="entry name" value="SERPIN"/>
    <property type="match status" value="1"/>
</dbReference>
<dbReference type="OMA" id="IFAIMEN"/>
<dbReference type="PANTHER" id="PTHR11461:SF211">
    <property type="entry name" value="GH10112P-RELATED"/>
    <property type="match status" value="1"/>
</dbReference>
<dbReference type="SMART" id="SM00093">
    <property type="entry name" value="SERPIN"/>
    <property type="match status" value="1"/>
</dbReference>
<dbReference type="Gene3D" id="2.30.39.10">
    <property type="entry name" value="Alpha-1-antitrypsin, domain 1"/>
    <property type="match status" value="1"/>
</dbReference>
<protein>
    <submittedName>
        <fullName evidence="9">Serpin B3-like</fullName>
    </submittedName>
</protein>
<feature type="signal peptide" evidence="6">
    <location>
        <begin position="1"/>
        <end position="19"/>
    </location>
</feature>
<evidence type="ECO:0000313" key="9">
    <source>
        <dbReference type="RefSeq" id="XP_027200927.1"/>
    </source>
</evidence>
<name>A0A6P6Y627_DERPT</name>
<dbReference type="SUPFAM" id="SSF56574">
    <property type="entry name" value="Serpins"/>
    <property type="match status" value="2"/>
</dbReference>
<feature type="chain" id="PRO_5027606025" evidence="6">
    <location>
        <begin position="20"/>
        <end position="730"/>
    </location>
</feature>
<dbReference type="OrthoDB" id="6515587at2759"/>
<dbReference type="InterPro" id="IPR042178">
    <property type="entry name" value="Serpin_sf_1"/>
</dbReference>
<keyword evidence="6" id="KW-0732">Signal</keyword>
<gene>
    <name evidence="9" type="primary">LOC113794959</name>
</gene>
<evidence type="ECO:0000256" key="5">
    <source>
        <dbReference type="RuleBase" id="RU000411"/>
    </source>
</evidence>
<evidence type="ECO:0000313" key="8">
    <source>
        <dbReference type="Proteomes" id="UP000515146"/>
    </source>
</evidence>
<dbReference type="Gene3D" id="3.30.497.10">
    <property type="entry name" value="Antithrombin, subunit I, domain 2"/>
    <property type="match status" value="2"/>
</dbReference>
<organism evidence="8 9">
    <name type="scientific">Dermatophagoides pteronyssinus</name>
    <name type="common">European house dust mite</name>
    <dbReference type="NCBI Taxonomy" id="6956"/>
    <lineage>
        <taxon>Eukaryota</taxon>
        <taxon>Metazoa</taxon>
        <taxon>Ecdysozoa</taxon>
        <taxon>Arthropoda</taxon>
        <taxon>Chelicerata</taxon>
        <taxon>Arachnida</taxon>
        <taxon>Acari</taxon>
        <taxon>Acariformes</taxon>
        <taxon>Sarcoptiformes</taxon>
        <taxon>Astigmata</taxon>
        <taxon>Psoroptidia</taxon>
        <taxon>Analgoidea</taxon>
        <taxon>Pyroglyphidae</taxon>
        <taxon>Dermatophagoidinae</taxon>
        <taxon>Dermatophagoides</taxon>
    </lineage>
</organism>
<dbReference type="KEGG" id="dpte:113794959"/>
<evidence type="ECO:0000256" key="2">
    <source>
        <dbReference type="ARBA" id="ARBA00022690"/>
    </source>
</evidence>
<dbReference type="InterPro" id="IPR023795">
    <property type="entry name" value="Serpin_CS"/>
</dbReference>
<evidence type="ECO:0000256" key="1">
    <source>
        <dbReference type="ARBA" id="ARBA00009500"/>
    </source>
</evidence>
<dbReference type="RefSeq" id="XP_027200927.1">
    <property type="nucleotide sequence ID" value="XM_027345126.1"/>
</dbReference>
<dbReference type="InterPro" id="IPR000215">
    <property type="entry name" value="Serpin_fam"/>
</dbReference>
<dbReference type="PANTHER" id="PTHR11461">
    <property type="entry name" value="SERINE PROTEASE INHIBITOR, SERPIN"/>
    <property type="match status" value="1"/>
</dbReference>
<keyword evidence="4" id="KW-0325">Glycoprotein</keyword>
<dbReference type="AlphaFoldDB" id="A0A6P6Y627"/>
<dbReference type="InterPro" id="IPR023796">
    <property type="entry name" value="Serpin_dom"/>
</dbReference>
<sequence>MKVFISSFFLMIVMAVTYAADDEVSITSVDKSQSDNYSQKPSSAEGFARASNDFGFHLLNEIVKHQSSPSSSSSGLENVFFSPYSIAVALSMVHQGAQGSTAEQFNRVLKYDKVSQLNNGEHQVVANSVKQLQEQIKQSDSINKLEYGNMLIVDHKMPIKDEYRKTIEQYYDSQIISVDLPKESNVAFYSVLPRERNCDLSKIRQSLNSSFIDEIIGRNKGNSVVYFPKIELSTSYQLPGILNTMGIQDAFTGSANFSGISNNKSMKIDEVIHKAKLIINEKGTEASASTYSSFMSRIKYFYPRIIQQPKTKSKKMKIFITSFVLMMVMAVTYEARNVSLISHIVILGSARGFAKASNDFGFHLLQQIQHHSSGSENVFFSPYSVAVALSMVYQGTQGYTAEQFKRALNYDKISQLNNGEYQAVANSVKRLRERMNKAEHIILEYGNMLVVDNKKPPIKDEYRKTIEKFYDSQVMSVDFAKDSNNIMEQINQYISNKTHGLIDRMLEQPPSPSTVLALINAVYFKGEWVEQFDPKLTKPDVFYDHRGQEYKNVQYMNGDGPFGYAEVKQLNSDLIKMPYKGKDVAFYGLLPRERNCDLSKIRQSLNSSFINEMISRIAGYSTVYFPKIKLATSYELPKILKSMCIQDVFTNLADLSGISGDKSLKIDKAIHKAKLIVNEQGTEAAASTYIQIGVKSAGLSKTFRFDHPFLYFIRHRKTGQILFLGEIHNF</sequence>
<dbReference type="InterPro" id="IPR042185">
    <property type="entry name" value="Serpin_sf_2"/>
</dbReference>